<gene>
    <name evidence="5" type="ORF">CAUJ_LOCUS4614</name>
</gene>
<protein>
    <recommendedName>
        <fullName evidence="4">Peptidase M16 N-terminal domain-containing protein</fullName>
    </recommendedName>
</protein>
<evidence type="ECO:0000313" key="5">
    <source>
        <dbReference type="EMBL" id="CAD6188695.1"/>
    </source>
</evidence>
<dbReference type="AlphaFoldDB" id="A0A8S1GZF2"/>
<dbReference type="Proteomes" id="UP000835052">
    <property type="component" value="Unassembled WGS sequence"/>
</dbReference>
<organism evidence="5 6">
    <name type="scientific">Caenorhabditis auriculariae</name>
    <dbReference type="NCBI Taxonomy" id="2777116"/>
    <lineage>
        <taxon>Eukaryota</taxon>
        <taxon>Metazoa</taxon>
        <taxon>Ecdysozoa</taxon>
        <taxon>Nematoda</taxon>
        <taxon>Chromadorea</taxon>
        <taxon>Rhabditida</taxon>
        <taxon>Rhabditina</taxon>
        <taxon>Rhabditomorpha</taxon>
        <taxon>Rhabditoidea</taxon>
        <taxon>Rhabditidae</taxon>
        <taxon>Peloderinae</taxon>
        <taxon>Caenorhabditis</taxon>
    </lineage>
</organism>
<dbReference type="OrthoDB" id="6369905at2759"/>
<comment type="subcellular location">
    <subcellularLocation>
        <location evidence="1">Mitochondrion</location>
    </subcellularLocation>
</comment>
<evidence type="ECO:0000256" key="1">
    <source>
        <dbReference type="ARBA" id="ARBA00004173"/>
    </source>
</evidence>
<comment type="caution">
    <text evidence="5">The sequence shown here is derived from an EMBL/GenBank/DDBJ whole genome shotgun (WGS) entry which is preliminary data.</text>
</comment>
<feature type="domain" description="Peptidase M16 N-terminal" evidence="4">
    <location>
        <begin position="41"/>
        <end position="178"/>
    </location>
</feature>
<proteinExistence type="predicted"/>
<evidence type="ECO:0000259" key="4">
    <source>
        <dbReference type="Pfam" id="PF00675"/>
    </source>
</evidence>
<dbReference type="InterPro" id="IPR050361">
    <property type="entry name" value="MPP/UQCRC_Complex"/>
</dbReference>
<sequence length="249" mass="26741">MLSRQAVRGAHHAATAKQLPAPVERVTKLGSGLTVASFEMHGPLSQLVLAFRAGTRYEQSHQNGLVHAIRCFAGRDTNSYPGSSVVWSAADSGANIRSFATRDVFGVAFTVTRDQTARALSILGHAGAQPAFKPWELEDVLPLVRSDIAHRTSYDIVFDDIHRAAFRNSALANPLYAPTERVGKVSTNDLAAFAKKHLVTGSAILYGTNIDHDTLIAYGENHSPIAHGAGGSSSTSDYKVGIFEAARFR</sequence>
<accession>A0A8S1GZF2</accession>
<keyword evidence="2" id="KW-0809">Transit peptide</keyword>
<name>A0A8S1GZF2_9PELO</name>
<dbReference type="InterPro" id="IPR011249">
    <property type="entry name" value="Metalloenz_LuxS/M16"/>
</dbReference>
<evidence type="ECO:0000313" key="6">
    <source>
        <dbReference type="Proteomes" id="UP000835052"/>
    </source>
</evidence>
<dbReference type="Gene3D" id="3.30.830.10">
    <property type="entry name" value="Metalloenzyme, LuxS/M16 peptidase-like"/>
    <property type="match status" value="1"/>
</dbReference>
<keyword evidence="6" id="KW-1185">Reference proteome</keyword>
<dbReference type="GO" id="GO:0005739">
    <property type="term" value="C:mitochondrion"/>
    <property type="evidence" value="ECO:0007669"/>
    <property type="project" value="UniProtKB-SubCell"/>
</dbReference>
<dbReference type="PANTHER" id="PTHR11851:SF226">
    <property type="entry name" value="CYTOCHROME B-C1 COMPLEX SUBUNIT 2, MITOCHONDRIAL"/>
    <property type="match status" value="1"/>
</dbReference>
<dbReference type="FunFam" id="3.30.830.10:FF:000021">
    <property type="entry name" value="Cytochrome b-c1 complex subunit 2"/>
    <property type="match status" value="1"/>
</dbReference>
<dbReference type="EMBL" id="CAJGYM010000009">
    <property type="protein sequence ID" value="CAD6188695.1"/>
    <property type="molecule type" value="Genomic_DNA"/>
</dbReference>
<dbReference type="GO" id="GO:0016020">
    <property type="term" value="C:membrane"/>
    <property type="evidence" value="ECO:0007669"/>
    <property type="project" value="UniProtKB-ARBA"/>
</dbReference>
<keyword evidence="3" id="KW-0496">Mitochondrion</keyword>
<dbReference type="Pfam" id="PF00675">
    <property type="entry name" value="Peptidase_M16"/>
    <property type="match status" value="1"/>
</dbReference>
<dbReference type="PANTHER" id="PTHR11851">
    <property type="entry name" value="METALLOPROTEASE"/>
    <property type="match status" value="1"/>
</dbReference>
<dbReference type="SUPFAM" id="SSF63411">
    <property type="entry name" value="LuxS/MPP-like metallohydrolase"/>
    <property type="match status" value="1"/>
</dbReference>
<dbReference type="InterPro" id="IPR011765">
    <property type="entry name" value="Pept_M16_N"/>
</dbReference>
<evidence type="ECO:0000256" key="2">
    <source>
        <dbReference type="ARBA" id="ARBA00022946"/>
    </source>
</evidence>
<evidence type="ECO:0000256" key="3">
    <source>
        <dbReference type="ARBA" id="ARBA00023128"/>
    </source>
</evidence>
<dbReference type="GO" id="GO:0046872">
    <property type="term" value="F:metal ion binding"/>
    <property type="evidence" value="ECO:0007669"/>
    <property type="project" value="InterPro"/>
</dbReference>
<reference evidence="5" key="1">
    <citation type="submission" date="2020-10" db="EMBL/GenBank/DDBJ databases">
        <authorList>
            <person name="Kikuchi T."/>
        </authorList>
    </citation>
    <scope>NUCLEOTIDE SEQUENCE</scope>
    <source>
        <strain evidence="5">NKZ352</strain>
    </source>
</reference>